<comment type="caution">
    <text evidence="1">The sequence shown here is derived from an EMBL/GenBank/DDBJ whole genome shotgun (WGS) entry which is preliminary data.</text>
</comment>
<sequence length="207" mass="23381">MQLRKILLGSLGFNSVLANAAKNLSYILHEAISAEGDEPGGMKPTLTLRPREAHSYIIIPRACALTFSKPSLKVARCRVCGLRRLRRNSRPRERAHLASPRTDLQSFCIKRTVFIIALHTTLFYSLREPFLKLKRSTAQDFEKLSMLDEYLADNYNPLKANKSTNMLLHREVSQAKTNAGCLPLIGFLLMRGRHPISSPQSPQRPQT</sequence>
<keyword evidence="2" id="KW-1185">Reference proteome</keyword>
<organism evidence="1 2">
    <name type="scientific">Pleuronectes platessa</name>
    <name type="common">European plaice</name>
    <dbReference type="NCBI Taxonomy" id="8262"/>
    <lineage>
        <taxon>Eukaryota</taxon>
        <taxon>Metazoa</taxon>
        <taxon>Chordata</taxon>
        <taxon>Craniata</taxon>
        <taxon>Vertebrata</taxon>
        <taxon>Euteleostomi</taxon>
        <taxon>Actinopterygii</taxon>
        <taxon>Neopterygii</taxon>
        <taxon>Teleostei</taxon>
        <taxon>Neoteleostei</taxon>
        <taxon>Acanthomorphata</taxon>
        <taxon>Carangaria</taxon>
        <taxon>Pleuronectiformes</taxon>
        <taxon>Pleuronectoidei</taxon>
        <taxon>Pleuronectidae</taxon>
        <taxon>Pleuronectes</taxon>
    </lineage>
</organism>
<name>A0A9N7Z7U6_PLEPL</name>
<evidence type="ECO:0000313" key="2">
    <source>
        <dbReference type="Proteomes" id="UP001153269"/>
    </source>
</evidence>
<reference evidence="1" key="1">
    <citation type="submission" date="2020-03" db="EMBL/GenBank/DDBJ databases">
        <authorList>
            <person name="Weist P."/>
        </authorList>
    </citation>
    <scope>NUCLEOTIDE SEQUENCE</scope>
</reference>
<accession>A0A9N7Z7U6</accession>
<dbReference type="Proteomes" id="UP001153269">
    <property type="component" value="Unassembled WGS sequence"/>
</dbReference>
<dbReference type="AlphaFoldDB" id="A0A9N7Z7U6"/>
<proteinExistence type="predicted"/>
<protein>
    <submittedName>
        <fullName evidence="1">Uncharacterized protein</fullName>
    </submittedName>
</protein>
<dbReference type="EMBL" id="CADEAL010004180">
    <property type="protein sequence ID" value="CAB1453691.1"/>
    <property type="molecule type" value="Genomic_DNA"/>
</dbReference>
<gene>
    <name evidence="1" type="ORF">PLEPLA_LOCUS41447</name>
</gene>
<evidence type="ECO:0000313" key="1">
    <source>
        <dbReference type="EMBL" id="CAB1453691.1"/>
    </source>
</evidence>